<organism evidence="2 3">
    <name type="scientific">Pleurodeles waltl</name>
    <name type="common">Iberian ribbed newt</name>
    <dbReference type="NCBI Taxonomy" id="8319"/>
    <lineage>
        <taxon>Eukaryota</taxon>
        <taxon>Metazoa</taxon>
        <taxon>Chordata</taxon>
        <taxon>Craniata</taxon>
        <taxon>Vertebrata</taxon>
        <taxon>Euteleostomi</taxon>
        <taxon>Amphibia</taxon>
        <taxon>Batrachia</taxon>
        <taxon>Caudata</taxon>
        <taxon>Salamandroidea</taxon>
        <taxon>Salamandridae</taxon>
        <taxon>Pleurodelinae</taxon>
        <taxon>Pleurodeles</taxon>
    </lineage>
</organism>
<keyword evidence="3" id="KW-1185">Reference proteome</keyword>
<sequence>MAPQSWQARSLGVRKVSGTTGATNGSRQKWKNLEAPGKREGVHADNRGPPVVATARHLRMRPALPVCAR</sequence>
<dbReference type="AlphaFoldDB" id="A0AAV7RS22"/>
<protein>
    <submittedName>
        <fullName evidence="2">Uncharacterized protein</fullName>
    </submittedName>
</protein>
<proteinExistence type="predicted"/>
<evidence type="ECO:0000313" key="2">
    <source>
        <dbReference type="EMBL" id="KAJ1155382.1"/>
    </source>
</evidence>
<accession>A0AAV7RS22</accession>
<evidence type="ECO:0000256" key="1">
    <source>
        <dbReference type="SAM" id="MobiDB-lite"/>
    </source>
</evidence>
<comment type="caution">
    <text evidence="2">The sequence shown here is derived from an EMBL/GenBank/DDBJ whole genome shotgun (WGS) entry which is preliminary data.</text>
</comment>
<feature type="compositionally biased region" description="Polar residues" evidence="1">
    <location>
        <begin position="17"/>
        <end position="27"/>
    </location>
</feature>
<dbReference type="Proteomes" id="UP001066276">
    <property type="component" value="Chromosome 5"/>
</dbReference>
<dbReference type="EMBL" id="JANPWB010000009">
    <property type="protein sequence ID" value="KAJ1155382.1"/>
    <property type="molecule type" value="Genomic_DNA"/>
</dbReference>
<name>A0AAV7RS22_PLEWA</name>
<reference evidence="2" key="1">
    <citation type="journal article" date="2022" name="bioRxiv">
        <title>Sequencing and chromosome-scale assembly of the giantPleurodeles waltlgenome.</title>
        <authorList>
            <person name="Brown T."/>
            <person name="Elewa A."/>
            <person name="Iarovenko S."/>
            <person name="Subramanian E."/>
            <person name="Araus A.J."/>
            <person name="Petzold A."/>
            <person name="Susuki M."/>
            <person name="Suzuki K.-i.T."/>
            <person name="Hayashi T."/>
            <person name="Toyoda A."/>
            <person name="Oliveira C."/>
            <person name="Osipova E."/>
            <person name="Leigh N.D."/>
            <person name="Simon A."/>
            <person name="Yun M.H."/>
        </authorList>
    </citation>
    <scope>NUCLEOTIDE SEQUENCE</scope>
    <source>
        <strain evidence="2">20211129_DDA</strain>
        <tissue evidence="2">Liver</tissue>
    </source>
</reference>
<feature type="region of interest" description="Disordered" evidence="1">
    <location>
        <begin position="1"/>
        <end position="29"/>
    </location>
</feature>
<evidence type="ECO:0000313" key="3">
    <source>
        <dbReference type="Proteomes" id="UP001066276"/>
    </source>
</evidence>
<gene>
    <name evidence="2" type="ORF">NDU88_008112</name>
</gene>